<dbReference type="Gene3D" id="2.70.98.70">
    <property type="match status" value="1"/>
</dbReference>
<gene>
    <name evidence="2" type="ORF">PMH09_00420</name>
</gene>
<dbReference type="InterPro" id="IPR008929">
    <property type="entry name" value="Chondroitin_lyas"/>
</dbReference>
<comment type="caution">
    <text evidence="2">The sequence shown here is derived from an EMBL/GenBank/DDBJ whole genome shotgun (WGS) entry which is preliminary data.</text>
</comment>
<name>A0ABT7BR31_9CYAN</name>
<dbReference type="Proteomes" id="UP001232992">
    <property type="component" value="Unassembled WGS sequence"/>
</dbReference>
<organism evidence="2 3">
    <name type="scientific">Roseofilum casamattae BLCC-M143</name>
    <dbReference type="NCBI Taxonomy" id="3022442"/>
    <lineage>
        <taxon>Bacteria</taxon>
        <taxon>Bacillati</taxon>
        <taxon>Cyanobacteriota</taxon>
        <taxon>Cyanophyceae</taxon>
        <taxon>Desertifilales</taxon>
        <taxon>Desertifilaceae</taxon>
        <taxon>Roseofilum</taxon>
        <taxon>Roseofilum casamattae</taxon>
    </lineage>
</organism>
<dbReference type="Gene3D" id="1.50.10.100">
    <property type="entry name" value="Chondroitin AC/alginate lyase"/>
    <property type="match status" value="1"/>
</dbReference>
<protein>
    <submittedName>
        <fullName evidence="2">Uncharacterized protein</fullName>
    </submittedName>
</protein>
<dbReference type="SUPFAM" id="SSF48230">
    <property type="entry name" value="Chondroitin AC/alginate lyase"/>
    <property type="match status" value="1"/>
</dbReference>
<feature type="signal peptide" evidence="1">
    <location>
        <begin position="1"/>
        <end position="19"/>
    </location>
</feature>
<feature type="chain" id="PRO_5045802207" evidence="1">
    <location>
        <begin position="20"/>
        <end position="755"/>
    </location>
</feature>
<accession>A0ABT7BR31</accession>
<reference evidence="2 3" key="1">
    <citation type="submission" date="2023-01" db="EMBL/GenBank/DDBJ databases">
        <title>Novel diversity within Roseofilum (Cyanobacteria; Desertifilaceae) from marine benthic mats with descriptions of four novel species.</title>
        <authorList>
            <person name="Wang Y."/>
            <person name="Berthold D.E."/>
            <person name="Hu J."/>
            <person name="Lefler F.W."/>
            <person name="Laughinghouse H.D. IV."/>
        </authorList>
    </citation>
    <scope>NUCLEOTIDE SEQUENCE [LARGE SCALE GENOMIC DNA]</scope>
    <source>
        <strain evidence="2 3">BLCC-M143</strain>
    </source>
</reference>
<keyword evidence="1" id="KW-0732">Signal</keyword>
<evidence type="ECO:0000256" key="1">
    <source>
        <dbReference type="SAM" id="SignalP"/>
    </source>
</evidence>
<evidence type="ECO:0000313" key="3">
    <source>
        <dbReference type="Proteomes" id="UP001232992"/>
    </source>
</evidence>
<dbReference type="RefSeq" id="WP_283756300.1">
    <property type="nucleotide sequence ID" value="NZ_JAQOSQ010000001.1"/>
</dbReference>
<proteinExistence type="predicted"/>
<keyword evidence="3" id="KW-1185">Reference proteome</keyword>
<sequence>MKISFIILLGLFLPIATSARSNTIPVNPPPLSGNLQLELKYGVWKLWDEEQAIYQNITLDLTCDRGKCEPEVWGYAPKFDKHLDHYGTLERISRDSGWELHVNLAVQSEPWKEDIHTGEYVWQPDINTATYIIQLQLDDGKLIGTYTGIFKDKQLSGSVEGKLTPQKRITLPDRAPISAREHPRIAFNKNQLSQLQKKARTPYGRAILTRLQTVLKGKIDYDGYNPNSGYHAAGHCFLFGLNQDRKHAMQGWELARNTLNEPPPRLLERSDAAIGIALAYDLCYSAWTEAERREVTSWLAIQAMELARGDAPGTGWNGNAPSNWNARARSAAIVASLAVWQEPNAFFPQNSLVRDSEELRYWQTIAERNIQRYFQSALGDRGFGTEGDLYTRESLHHILPMLQAYQNVLGQAWVTDGKAEWILPHYLMRMVDLGEGVTVPSYGRHRKGPDGSLFALGLPTASERFLPALLWFFNRHWGLEGDRTFGIGETTPHDAIFALVGYPEHVEAENPGEHLGRVLVDRQKQFYMFRDRWQDSRDFITSIYLKGEPINKGAWSFNDAGSFRIWGLGERWAIAGPSQSRRRHENVVLVPNIRGNHGSEASFFESYPSGSGIVSLKHKNWLRSFAVDYTKISGSPGLFAVVDRFERSSLKKTWVMHTPGKVMLEKQRFRIESDSGATLQGIFIMPESVKLTYEATETGGKIQATGDNEFFVVMTVQDGEEPPIQVEGEGLGSVVRVGDQTIQFLGDRLQLGNVR</sequence>
<dbReference type="EMBL" id="JAQOSQ010000001">
    <property type="protein sequence ID" value="MDJ1181645.1"/>
    <property type="molecule type" value="Genomic_DNA"/>
</dbReference>
<evidence type="ECO:0000313" key="2">
    <source>
        <dbReference type="EMBL" id="MDJ1181645.1"/>
    </source>
</evidence>